<evidence type="ECO:0000313" key="4">
    <source>
        <dbReference type="Proteomes" id="UP001165584"/>
    </source>
</evidence>
<keyword evidence="1" id="KW-0812">Transmembrane</keyword>
<sequence>MSNADGNQTTPAGWYADPAGSPQLRWWDGTAWTDHLQPAQAPVAQPAHASAPAAAPSPAPAYGYAYPAAPVLPSVPAGTPAYGPFIWVITLLPLISLLLIPLLLPSLAESLRSSLADPYSQQLYGGYTMSGLVVQGVVNLLSLVLYAAVVVLAYFDHRWLLRTGYARPFHWAFAFLGFVYPIGRSVVVRRRSGRGIAPMWVSIAIAALGLIIGIALTVWVFGVVFSTMSTGYGYVS</sequence>
<evidence type="ECO:0000259" key="2">
    <source>
        <dbReference type="Pfam" id="PF10708"/>
    </source>
</evidence>
<dbReference type="Pfam" id="PF10708">
    <property type="entry name" value="DUF2510"/>
    <property type="match status" value="1"/>
</dbReference>
<protein>
    <submittedName>
        <fullName evidence="3">DUF2510 domain-containing protein</fullName>
    </submittedName>
</protein>
<comment type="caution">
    <text evidence="3">The sequence shown here is derived from an EMBL/GenBank/DDBJ whole genome shotgun (WGS) entry which is preliminary data.</text>
</comment>
<dbReference type="InterPro" id="IPR018929">
    <property type="entry name" value="DUF2510"/>
</dbReference>
<evidence type="ECO:0000313" key="3">
    <source>
        <dbReference type="EMBL" id="MCS5717932.1"/>
    </source>
</evidence>
<dbReference type="EMBL" id="JANLCM010000001">
    <property type="protein sequence ID" value="MCS5717932.1"/>
    <property type="molecule type" value="Genomic_DNA"/>
</dbReference>
<keyword evidence="1" id="KW-1133">Transmembrane helix</keyword>
<feature type="transmembrane region" description="Helical" evidence="1">
    <location>
        <begin position="124"/>
        <end position="149"/>
    </location>
</feature>
<feature type="transmembrane region" description="Helical" evidence="1">
    <location>
        <begin position="85"/>
        <end position="104"/>
    </location>
</feature>
<dbReference type="RefSeq" id="WP_259506547.1">
    <property type="nucleotide sequence ID" value="NZ_JANLCM010000001.1"/>
</dbReference>
<keyword evidence="1" id="KW-0472">Membrane</keyword>
<keyword evidence="4" id="KW-1185">Reference proteome</keyword>
<feature type="domain" description="DUF2510" evidence="2">
    <location>
        <begin position="12"/>
        <end position="44"/>
    </location>
</feature>
<accession>A0ABT2GQT6</accession>
<reference evidence="3" key="1">
    <citation type="submission" date="2022-08" db="EMBL/GenBank/DDBJ databases">
        <authorList>
            <person name="Deng Y."/>
            <person name="Han X.-F."/>
            <person name="Zhang Y.-Q."/>
        </authorList>
    </citation>
    <scope>NUCLEOTIDE SEQUENCE</scope>
    <source>
        <strain evidence="3">CPCC 205763</strain>
    </source>
</reference>
<proteinExistence type="predicted"/>
<evidence type="ECO:0000256" key="1">
    <source>
        <dbReference type="SAM" id="Phobius"/>
    </source>
</evidence>
<dbReference type="Proteomes" id="UP001165584">
    <property type="component" value="Unassembled WGS sequence"/>
</dbReference>
<gene>
    <name evidence="3" type="ORF">N1027_07260</name>
</gene>
<feature type="transmembrane region" description="Helical" evidence="1">
    <location>
        <begin position="169"/>
        <end position="187"/>
    </location>
</feature>
<feature type="transmembrane region" description="Helical" evidence="1">
    <location>
        <begin position="199"/>
        <end position="225"/>
    </location>
</feature>
<organism evidence="3 4">
    <name type="scientific">Herbiconiux aconitum</name>
    <dbReference type="NCBI Taxonomy" id="2970913"/>
    <lineage>
        <taxon>Bacteria</taxon>
        <taxon>Bacillati</taxon>
        <taxon>Actinomycetota</taxon>
        <taxon>Actinomycetes</taxon>
        <taxon>Micrococcales</taxon>
        <taxon>Microbacteriaceae</taxon>
        <taxon>Herbiconiux</taxon>
    </lineage>
</organism>
<name>A0ABT2GQT6_9MICO</name>